<name>A0A2Z6MJ72_TRISU</name>
<gene>
    <name evidence="2" type="ORF">TSUD_218790</name>
</gene>
<feature type="region of interest" description="Disordered" evidence="1">
    <location>
        <begin position="24"/>
        <end position="56"/>
    </location>
</feature>
<evidence type="ECO:0000256" key="1">
    <source>
        <dbReference type="SAM" id="MobiDB-lite"/>
    </source>
</evidence>
<accession>A0A2Z6MJ72</accession>
<organism evidence="2 3">
    <name type="scientific">Trifolium subterraneum</name>
    <name type="common">Subterranean clover</name>
    <dbReference type="NCBI Taxonomy" id="3900"/>
    <lineage>
        <taxon>Eukaryota</taxon>
        <taxon>Viridiplantae</taxon>
        <taxon>Streptophyta</taxon>
        <taxon>Embryophyta</taxon>
        <taxon>Tracheophyta</taxon>
        <taxon>Spermatophyta</taxon>
        <taxon>Magnoliopsida</taxon>
        <taxon>eudicotyledons</taxon>
        <taxon>Gunneridae</taxon>
        <taxon>Pentapetalae</taxon>
        <taxon>rosids</taxon>
        <taxon>fabids</taxon>
        <taxon>Fabales</taxon>
        <taxon>Fabaceae</taxon>
        <taxon>Papilionoideae</taxon>
        <taxon>50 kb inversion clade</taxon>
        <taxon>NPAAA clade</taxon>
        <taxon>Hologalegina</taxon>
        <taxon>IRL clade</taxon>
        <taxon>Trifolieae</taxon>
        <taxon>Trifolium</taxon>
    </lineage>
</organism>
<dbReference type="EMBL" id="DF973484">
    <property type="protein sequence ID" value="GAU32128.1"/>
    <property type="molecule type" value="Genomic_DNA"/>
</dbReference>
<reference evidence="3" key="1">
    <citation type="journal article" date="2017" name="Front. Plant Sci.">
        <title>Climate Clever Clovers: New Paradigm to Reduce the Environmental Footprint of Ruminants by Breeding Low Methanogenic Forages Utilizing Haplotype Variation.</title>
        <authorList>
            <person name="Kaur P."/>
            <person name="Appels R."/>
            <person name="Bayer P.E."/>
            <person name="Keeble-Gagnere G."/>
            <person name="Wang J."/>
            <person name="Hirakawa H."/>
            <person name="Shirasawa K."/>
            <person name="Vercoe P."/>
            <person name="Stefanova K."/>
            <person name="Durmic Z."/>
            <person name="Nichols P."/>
            <person name="Revell C."/>
            <person name="Isobe S.N."/>
            <person name="Edwards D."/>
            <person name="Erskine W."/>
        </authorList>
    </citation>
    <scope>NUCLEOTIDE SEQUENCE [LARGE SCALE GENOMIC DNA]</scope>
    <source>
        <strain evidence="3">cv. Daliak</strain>
    </source>
</reference>
<evidence type="ECO:0000313" key="3">
    <source>
        <dbReference type="Proteomes" id="UP000242715"/>
    </source>
</evidence>
<evidence type="ECO:0000313" key="2">
    <source>
        <dbReference type="EMBL" id="GAU32128.1"/>
    </source>
</evidence>
<sequence>MNSKMIEIMTGLMKLEINIASTSNPNCVEQKSGNVLPKVDAPSKKKNEASNKGKAIDVGSDDIEKANPVLRKIPNIDDISTVIISEDDKFDDNDEIKCRVAPPSYDHHIYNNNVTIPYKGPTTLELPNDAEMVKKSFHLLHHQLEHVKKGSSKLHNVFRLVTITSI</sequence>
<protein>
    <submittedName>
        <fullName evidence="2">Uncharacterized protein</fullName>
    </submittedName>
</protein>
<feature type="compositionally biased region" description="Polar residues" evidence="1">
    <location>
        <begin position="24"/>
        <end position="33"/>
    </location>
</feature>
<keyword evidence="3" id="KW-1185">Reference proteome</keyword>
<proteinExistence type="predicted"/>
<feature type="compositionally biased region" description="Basic and acidic residues" evidence="1">
    <location>
        <begin position="41"/>
        <end position="55"/>
    </location>
</feature>
<dbReference type="AlphaFoldDB" id="A0A2Z6MJ72"/>
<dbReference type="Proteomes" id="UP000242715">
    <property type="component" value="Unassembled WGS sequence"/>
</dbReference>